<dbReference type="Proteomes" id="UP000295717">
    <property type="component" value="Unassembled WGS sequence"/>
</dbReference>
<dbReference type="HAMAP" id="MF_02071">
    <property type="entry name" value="RlpA"/>
    <property type="match status" value="1"/>
</dbReference>
<feature type="compositionally biased region" description="Low complexity" evidence="6">
    <location>
        <begin position="201"/>
        <end position="219"/>
    </location>
</feature>
<evidence type="ECO:0000313" key="9">
    <source>
        <dbReference type="Proteomes" id="UP000295717"/>
    </source>
</evidence>
<dbReference type="AlphaFoldDB" id="A0A4R3MZP7"/>
<dbReference type="Pfam" id="PF03330">
    <property type="entry name" value="DPBB_1"/>
    <property type="match status" value="1"/>
</dbReference>
<dbReference type="Gene3D" id="2.40.40.10">
    <property type="entry name" value="RlpA-like domain"/>
    <property type="match status" value="1"/>
</dbReference>
<dbReference type="InterPro" id="IPR007730">
    <property type="entry name" value="SPOR-like_dom"/>
</dbReference>
<dbReference type="FunFam" id="2.40.40.10:FF:000003">
    <property type="entry name" value="Endolytic peptidoglycan transglycosylase RlpA"/>
    <property type="match status" value="1"/>
</dbReference>
<dbReference type="InterPro" id="IPR036680">
    <property type="entry name" value="SPOR-like_sf"/>
</dbReference>
<keyword evidence="4" id="KW-1003">Cell membrane</keyword>
<keyword evidence="1" id="KW-0732">Signal</keyword>
<name>A0A4R3MZP7_9GAMM</name>
<dbReference type="InterPro" id="IPR012997">
    <property type="entry name" value="RplA"/>
</dbReference>
<dbReference type="RefSeq" id="WP_132976596.1">
    <property type="nucleotide sequence ID" value="NZ_SMAO01000003.1"/>
</dbReference>
<evidence type="ECO:0000313" key="8">
    <source>
        <dbReference type="EMBL" id="TCT22200.1"/>
    </source>
</evidence>
<dbReference type="GO" id="GO:0008932">
    <property type="term" value="F:lytic endotransglycosylase activity"/>
    <property type="evidence" value="ECO:0007669"/>
    <property type="project" value="UniProtKB-UniRule"/>
</dbReference>
<evidence type="ECO:0000259" key="7">
    <source>
        <dbReference type="PROSITE" id="PS51724"/>
    </source>
</evidence>
<keyword evidence="4" id="KW-0564">Palmitate</keyword>
<sequence length="325" mass="35561">MLAIRRFLPLRLLSLAPLLTLFLIGCASRGDRSDDEIPPHIARIPDAVPKVEPLSRSGNPESYVVLGKRYYTQRDRRGYVERGLASWYGQPFHGRPTSSGETYDMHAMSAAHKTLPLPTYARVTNLENGRSIVIRINDRGPFKDERIIDLSHTAAVKLGVVRTGTARVEVRAIEPSRRGADASPFLASHADGGSNQRRLASRPTTLTASRPPSAPATPTRIREATSVTPSPPIAAGVAPRSQVPVQGTPLYLQVGAFGDPGNAERLRARLTTHLLHEQIRILDPDTSGAVLYQVRIGPLASEHEAERLAEQITALGVERPLRVWN</sequence>
<evidence type="ECO:0000256" key="6">
    <source>
        <dbReference type="SAM" id="MobiDB-lite"/>
    </source>
</evidence>
<evidence type="ECO:0000256" key="4">
    <source>
        <dbReference type="HAMAP-Rule" id="MF_02071"/>
    </source>
</evidence>
<accession>A0A4R3MZP7</accession>
<dbReference type="PANTHER" id="PTHR34183">
    <property type="entry name" value="ENDOLYTIC PEPTIDOGLYCAN TRANSGLYCOSYLASE RLPA"/>
    <property type="match status" value="1"/>
</dbReference>
<organism evidence="8 9">
    <name type="scientific">Thiobaca trueperi</name>
    <dbReference type="NCBI Taxonomy" id="127458"/>
    <lineage>
        <taxon>Bacteria</taxon>
        <taxon>Pseudomonadati</taxon>
        <taxon>Pseudomonadota</taxon>
        <taxon>Gammaproteobacteria</taxon>
        <taxon>Chromatiales</taxon>
        <taxon>Chromatiaceae</taxon>
        <taxon>Thiobaca</taxon>
    </lineage>
</organism>
<gene>
    <name evidence="4" type="primary">rlpA</name>
    <name evidence="8" type="ORF">EDC35_103299</name>
</gene>
<evidence type="ECO:0000256" key="1">
    <source>
        <dbReference type="ARBA" id="ARBA00022729"/>
    </source>
</evidence>
<dbReference type="PROSITE" id="PS51257">
    <property type="entry name" value="PROKAR_LIPOPROTEIN"/>
    <property type="match status" value="1"/>
</dbReference>
<keyword evidence="9" id="KW-1185">Reference proteome</keyword>
<dbReference type="GO" id="GO:0071555">
    <property type="term" value="P:cell wall organization"/>
    <property type="evidence" value="ECO:0007669"/>
    <property type="project" value="UniProtKB-KW"/>
</dbReference>
<dbReference type="PANTHER" id="PTHR34183:SF1">
    <property type="entry name" value="ENDOLYTIC PEPTIDOGLYCAN TRANSGLYCOSYLASE RLPA"/>
    <property type="match status" value="1"/>
</dbReference>
<dbReference type="EMBL" id="SMAO01000003">
    <property type="protein sequence ID" value="TCT22200.1"/>
    <property type="molecule type" value="Genomic_DNA"/>
</dbReference>
<evidence type="ECO:0000256" key="2">
    <source>
        <dbReference type="ARBA" id="ARBA00023239"/>
    </source>
</evidence>
<feature type="domain" description="SPOR" evidence="7">
    <location>
        <begin position="244"/>
        <end position="324"/>
    </location>
</feature>
<dbReference type="InterPro" id="IPR009009">
    <property type="entry name" value="RlpA-like_DPBB"/>
</dbReference>
<dbReference type="GO" id="GO:0009279">
    <property type="term" value="C:cell outer membrane"/>
    <property type="evidence" value="ECO:0007669"/>
    <property type="project" value="TreeGrafter"/>
</dbReference>
<comment type="similarity">
    <text evidence="4 5">Belongs to the RlpA family.</text>
</comment>
<comment type="function">
    <text evidence="4">Lytic transglycosylase with a strong preference for naked glycan strands that lack stem peptides.</text>
</comment>
<dbReference type="GO" id="GO:0042834">
    <property type="term" value="F:peptidoglycan binding"/>
    <property type="evidence" value="ECO:0007669"/>
    <property type="project" value="InterPro"/>
</dbReference>
<dbReference type="InterPro" id="IPR036908">
    <property type="entry name" value="RlpA-like_sf"/>
</dbReference>
<proteinExistence type="inferred from homology"/>
<evidence type="ECO:0000256" key="3">
    <source>
        <dbReference type="ARBA" id="ARBA00023316"/>
    </source>
</evidence>
<dbReference type="EC" id="4.2.2.-" evidence="4"/>
<dbReference type="SUPFAM" id="SSF50685">
    <property type="entry name" value="Barwin-like endoglucanases"/>
    <property type="match status" value="1"/>
</dbReference>
<dbReference type="SUPFAM" id="SSF110997">
    <property type="entry name" value="Sporulation related repeat"/>
    <property type="match status" value="1"/>
</dbReference>
<reference evidence="8 9" key="1">
    <citation type="submission" date="2019-03" db="EMBL/GenBank/DDBJ databases">
        <title>Genomic Encyclopedia of Type Strains, Phase IV (KMG-IV): sequencing the most valuable type-strain genomes for metagenomic binning, comparative biology and taxonomic classification.</title>
        <authorList>
            <person name="Goeker M."/>
        </authorList>
    </citation>
    <scope>NUCLEOTIDE SEQUENCE [LARGE SCALE GENOMIC DNA]</scope>
    <source>
        <strain evidence="8 9">DSM 13587</strain>
    </source>
</reference>
<protein>
    <recommendedName>
        <fullName evidence="4">Endolytic peptidoglycan transglycosylase RlpA</fullName>
        <ecNumber evidence="4">4.2.2.-</ecNumber>
    </recommendedName>
</protein>
<dbReference type="GO" id="GO:0005886">
    <property type="term" value="C:plasma membrane"/>
    <property type="evidence" value="ECO:0007669"/>
    <property type="project" value="UniProtKB-SubCell"/>
</dbReference>
<keyword evidence="3 4" id="KW-0961">Cell wall biogenesis/degradation</keyword>
<dbReference type="PROSITE" id="PS51724">
    <property type="entry name" value="SPOR"/>
    <property type="match status" value="1"/>
</dbReference>
<dbReference type="Pfam" id="PF05036">
    <property type="entry name" value="SPOR"/>
    <property type="match status" value="1"/>
</dbReference>
<dbReference type="GO" id="GO:0000270">
    <property type="term" value="P:peptidoglycan metabolic process"/>
    <property type="evidence" value="ECO:0007669"/>
    <property type="project" value="UniProtKB-UniRule"/>
</dbReference>
<keyword evidence="2 4" id="KW-0456">Lyase</keyword>
<dbReference type="Gene3D" id="3.30.70.1070">
    <property type="entry name" value="Sporulation related repeat"/>
    <property type="match status" value="1"/>
</dbReference>
<comment type="caution">
    <text evidence="8">The sequence shown here is derived from an EMBL/GenBank/DDBJ whole genome shotgun (WGS) entry which is preliminary data.</text>
</comment>
<dbReference type="NCBIfam" id="TIGR00413">
    <property type="entry name" value="rlpA"/>
    <property type="match status" value="1"/>
</dbReference>
<evidence type="ECO:0000256" key="5">
    <source>
        <dbReference type="RuleBase" id="RU003495"/>
    </source>
</evidence>
<feature type="region of interest" description="Disordered" evidence="6">
    <location>
        <begin position="181"/>
        <end position="238"/>
    </location>
</feature>
<comment type="subcellular location">
    <subcellularLocation>
        <location evidence="4">Cell membrane</location>
        <topology evidence="4">Lipid-anchor</topology>
    </subcellularLocation>
</comment>
<keyword evidence="4 8" id="KW-0449">Lipoprotein</keyword>
<dbReference type="CDD" id="cd22268">
    <property type="entry name" value="DPBB_RlpA-like"/>
    <property type="match status" value="1"/>
</dbReference>
<dbReference type="OrthoDB" id="9779128at2"/>
<keyword evidence="4" id="KW-0472">Membrane</keyword>
<dbReference type="InterPro" id="IPR034718">
    <property type="entry name" value="RlpA"/>
</dbReference>